<keyword evidence="3" id="KW-0862">Zinc</keyword>
<dbReference type="GO" id="GO:0005634">
    <property type="term" value="C:nucleus"/>
    <property type="evidence" value="ECO:0007669"/>
    <property type="project" value="UniProtKB-SubCell"/>
</dbReference>
<keyword evidence="6" id="KW-0804">Transcription</keyword>
<dbReference type="PANTHER" id="PTHR31313:SF81">
    <property type="entry name" value="TY1 ENHANCER ACTIVATOR"/>
    <property type="match status" value="1"/>
</dbReference>
<proteinExistence type="predicted"/>
<keyword evidence="7" id="KW-0539">Nucleus</keyword>
<keyword evidence="2" id="KW-0479">Metal-binding</keyword>
<evidence type="ECO:0000256" key="1">
    <source>
        <dbReference type="ARBA" id="ARBA00004123"/>
    </source>
</evidence>
<dbReference type="Gene3D" id="4.10.240.10">
    <property type="entry name" value="Zn(2)-C6 fungal-type DNA-binding domain"/>
    <property type="match status" value="1"/>
</dbReference>
<evidence type="ECO:0000313" key="11">
    <source>
        <dbReference type="Proteomes" id="UP001201262"/>
    </source>
</evidence>
<feature type="region of interest" description="Disordered" evidence="8">
    <location>
        <begin position="595"/>
        <end position="627"/>
    </location>
</feature>
<dbReference type="Proteomes" id="UP001201262">
    <property type="component" value="Unassembled WGS sequence"/>
</dbReference>
<evidence type="ECO:0000313" key="10">
    <source>
        <dbReference type="EMBL" id="KAH8700516.1"/>
    </source>
</evidence>
<dbReference type="GO" id="GO:0008270">
    <property type="term" value="F:zinc ion binding"/>
    <property type="evidence" value="ECO:0007669"/>
    <property type="project" value="InterPro"/>
</dbReference>
<name>A0AAD4KV21_9EURO</name>
<feature type="domain" description="Zn(2)-C6 fungal-type" evidence="9">
    <location>
        <begin position="9"/>
        <end position="38"/>
    </location>
</feature>
<dbReference type="Pfam" id="PF04082">
    <property type="entry name" value="Fungal_trans"/>
    <property type="match status" value="1"/>
</dbReference>
<dbReference type="InterPro" id="IPR001138">
    <property type="entry name" value="Zn2Cys6_DnaBD"/>
</dbReference>
<dbReference type="AlphaFoldDB" id="A0AAD4KV21"/>
<evidence type="ECO:0000256" key="4">
    <source>
        <dbReference type="ARBA" id="ARBA00023015"/>
    </source>
</evidence>
<reference evidence="10" key="1">
    <citation type="submission" date="2021-12" db="EMBL/GenBank/DDBJ databases">
        <title>Convergent genome expansion in fungi linked to evolution of root-endophyte symbiosis.</title>
        <authorList>
            <consortium name="DOE Joint Genome Institute"/>
            <person name="Ke Y.-H."/>
            <person name="Bonito G."/>
            <person name="Liao H.-L."/>
            <person name="Looney B."/>
            <person name="Rojas-Flechas A."/>
            <person name="Nash J."/>
            <person name="Hameed K."/>
            <person name="Schadt C."/>
            <person name="Martin F."/>
            <person name="Crous P.W."/>
            <person name="Miettinen O."/>
            <person name="Magnuson J.K."/>
            <person name="Labbe J."/>
            <person name="Jacobson D."/>
            <person name="Doktycz M.J."/>
            <person name="Veneault-Fourrey C."/>
            <person name="Kuo A."/>
            <person name="Mondo S."/>
            <person name="Calhoun S."/>
            <person name="Riley R."/>
            <person name="Ohm R."/>
            <person name="LaButti K."/>
            <person name="Andreopoulos B."/>
            <person name="Pangilinan J."/>
            <person name="Nolan M."/>
            <person name="Tritt A."/>
            <person name="Clum A."/>
            <person name="Lipzen A."/>
            <person name="Daum C."/>
            <person name="Barry K."/>
            <person name="Grigoriev I.V."/>
            <person name="Vilgalys R."/>
        </authorList>
    </citation>
    <scope>NUCLEOTIDE SEQUENCE</scope>
    <source>
        <strain evidence="10">PMI_201</strain>
    </source>
</reference>
<sequence>MDSDKKKISCRRCQLRKLKCTRLCPCDNCVTSGNECSFRDDDFRRRPVSRAYVAALEERLASYEATIRSMKQSLRNPSSLLSSTSLTQTSMTAPDSECVGPDLIFDYSGSSRVSTLILQQSPQGMYIDSSYRHRSFYGPTSIYQKGCVTGYANSGHQGRRSSTFNQYQQDIHLSGIFKVDDIILKESLSMFFRHLNAECPFIDEPTLVGDFTQNKYEGKFWSYPLLYAICCLGARISKDKQVSTTVEALGPYVNKLLSIKSLQSPHITTVQAFLCLSLFEFGAGNNTKGWILSGMAFRMVQDLGLHQDPKFLVKDDNTINLSQDSRMRRKVYWGCYVIDKVISLYFGRPIYLREDDASVDPLDLQNDQINAKETLETPGANPALSSLLTDIIPSSLILIQLAHLGKIIELMMTEVFSTRLIKLPRKDLVTHRVAKLEELNLRLFQWHTALPEFLAWSQWTPTTQNLPPQLAILHALYHSCIISLNRHFIKPTPGFARKSQSQEICISSADSIMAITRQYRAQHSLTTAPLILVYSLTMAVTAVTFALDNSTTSPQGNQASELGQHMNFLLKTLKECSKTYDVALDISEKLEKGTFSRKKRSQAEVNDSSSEDEDNSRDAGQSSTKPIILQETMQAGIGSWVPSWWNDDVVGFAEPSDAEGELGVMPFPEDQEGDMVSNFDWSNILL</sequence>
<evidence type="ECO:0000259" key="9">
    <source>
        <dbReference type="PROSITE" id="PS50048"/>
    </source>
</evidence>
<evidence type="ECO:0000256" key="7">
    <source>
        <dbReference type="ARBA" id="ARBA00023242"/>
    </source>
</evidence>
<dbReference type="InterPro" id="IPR036864">
    <property type="entry name" value="Zn2-C6_fun-type_DNA-bd_sf"/>
</dbReference>
<dbReference type="CDD" id="cd00067">
    <property type="entry name" value="GAL4"/>
    <property type="match status" value="1"/>
</dbReference>
<keyword evidence="5" id="KW-0238">DNA-binding</keyword>
<dbReference type="GO" id="GO:0006351">
    <property type="term" value="P:DNA-templated transcription"/>
    <property type="evidence" value="ECO:0007669"/>
    <property type="project" value="InterPro"/>
</dbReference>
<accession>A0AAD4KV21</accession>
<dbReference type="SUPFAM" id="SSF57701">
    <property type="entry name" value="Zn2/Cys6 DNA-binding domain"/>
    <property type="match status" value="1"/>
</dbReference>
<organism evidence="10 11">
    <name type="scientific">Talaromyces proteolyticus</name>
    <dbReference type="NCBI Taxonomy" id="1131652"/>
    <lineage>
        <taxon>Eukaryota</taxon>
        <taxon>Fungi</taxon>
        <taxon>Dikarya</taxon>
        <taxon>Ascomycota</taxon>
        <taxon>Pezizomycotina</taxon>
        <taxon>Eurotiomycetes</taxon>
        <taxon>Eurotiomycetidae</taxon>
        <taxon>Eurotiales</taxon>
        <taxon>Trichocomaceae</taxon>
        <taxon>Talaromyces</taxon>
        <taxon>Talaromyces sect. Bacilispori</taxon>
    </lineage>
</organism>
<dbReference type="CDD" id="cd12148">
    <property type="entry name" value="fungal_TF_MHR"/>
    <property type="match status" value="1"/>
</dbReference>
<evidence type="ECO:0000256" key="6">
    <source>
        <dbReference type="ARBA" id="ARBA00023163"/>
    </source>
</evidence>
<dbReference type="SMART" id="SM00906">
    <property type="entry name" value="Fungal_trans"/>
    <property type="match status" value="1"/>
</dbReference>
<evidence type="ECO:0000256" key="8">
    <source>
        <dbReference type="SAM" id="MobiDB-lite"/>
    </source>
</evidence>
<dbReference type="GO" id="GO:0003677">
    <property type="term" value="F:DNA binding"/>
    <property type="evidence" value="ECO:0007669"/>
    <property type="project" value="UniProtKB-KW"/>
</dbReference>
<keyword evidence="4" id="KW-0805">Transcription regulation</keyword>
<keyword evidence="11" id="KW-1185">Reference proteome</keyword>
<dbReference type="PROSITE" id="PS50048">
    <property type="entry name" value="ZN2_CY6_FUNGAL_2"/>
    <property type="match status" value="1"/>
</dbReference>
<dbReference type="InterPro" id="IPR007219">
    <property type="entry name" value="XnlR_reg_dom"/>
</dbReference>
<comment type="subcellular location">
    <subcellularLocation>
        <location evidence="1">Nucleus</location>
    </subcellularLocation>
</comment>
<dbReference type="InterPro" id="IPR051615">
    <property type="entry name" value="Transcr_Regulatory_Elem"/>
</dbReference>
<dbReference type="GeneID" id="70249265"/>
<dbReference type="EMBL" id="JAJTJA010000004">
    <property type="protein sequence ID" value="KAH8700516.1"/>
    <property type="molecule type" value="Genomic_DNA"/>
</dbReference>
<evidence type="ECO:0000256" key="5">
    <source>
        <dbReference type="ARBA" id="ARBA00023125"/>
    </source>
</evidence>
<protein>
    <submittedName>
        <fullName evidence="10">Fungal-specific transcription factor domain-containing protein</fullName>
    </submittedName>
</protein>
<evidence type="ECO:0000256" key="2">
    <source>
        <dbReference type="ARBA" id="ARBA00022723"/>
    </source>
</evidence>
<dbReference type="GO" id="GO:0000981">
    <property type="term" value="F:DNA-binding transcription factor activity, RNA polymerase II-specific"/>
    <property type="evidence" value="ECO:0007669"/>
    <property type="project" value="InterPro"/>
</dbReference>
<comment type="caution">
    <text evidence="10">The sequence shown here is derived from an EMBL/GenBank/DDBJ whole genome shotgun (WGS) entry which is preliminary data.</text>
</comment>
<dbReference type="PANTHER" id="PTHR31313">
    <property type="entry name" value="TY1 ENHANCER ACTIVATOR"/>
    <property type="match status" value="1"/>
</dbReference>
<evidence type="ECO:0000256" key="3">
    <source>
        <dbReference type="ARBA" id="ARBA00022833"/>
    </source>
</evidence>
<dbReference type="RefSeq" id="XP_046074222.1">
    <property type="nucleotide sequence ID" value="XM_046218978.1"/>
</dbReference>
<gene>
    <name evidence="10" type="ORF">BGW36DRAFT_405750</name>
</gene>